<keyword evidence="4 5" id="KW-0862">Zinc</keyword>
<feature type="binding site" evidence="5">
    <location>
        <position position="73"/>
    </location>
    <ligand>
        <name>Zn(2+)</name>
        <dbReference type="ChEBI" id="CHEBI:29105"/>
    </ligand>
</feature>
<keyword evidence="7" id="KW-1185">Reference proteome</keyword>
<evidence type="ECO:0000313" key="7">
    <source>
        <dbReference type="Proteomes" id="UP000008363"/>
    </source>
</evidence>
<dbReference type="PANTHER" id="PTHR34535:SF3">
    <property type="entry name" value="HYDROGENASE MATURATION FACTOR HYPA"/>
    <property type="match status" value="1"/>
</dbReference>
<evidence type="ECO:0000256" key="3">
    <source>
        <dbReference type="ARBA" id="ARBA00022723"/>
    </source>
</evidence>
<keyword evidence="3 5" id="KW-0479">Metal-binding</keyword>
<evidence type="ECO:0000256" key="1">
    <source>
        <dbReference type="ARBA" id="ARBA00010748"/>
    </source>
</evidence>
<dbReference type="PANTHER" id="PTHR34535">
    <property type="entry name" value="HYDROGENASE MATURATION FACTOR HYPA"/>
    <property type="match status" value="1"/>
</dbReference>
<dbReference type="GO" id="GO:0051604">
    <property type="term" value="P:protein maturation"/>
    <property type="evidence" value="ECO:0007669"/>
    <property type="project" value="InterPro"/>
</dbReference>
<gene>
    <name evidence="5 6" type="primary">hypA</name>
    <name evidence="6" type="ORF">GORHZ_130_00130</name>
</gene>
<proteinExistence type="inferred from homology"/>
<evidence type="ECO:0000313" key="6">
    <source>
        <dbReference type="EMBL" id="GAB91390.1"/>
    </source>
</evidence>
<accession>K6VWW5</accession>
<evidence type="ECO:0000256" key="5">
    <source>
        <dbReference type="HAMAP-Rule" id="MF_00213"/>
    </source>
</evidence>
<dbReference type="InterPro" id="IPR000688">
    <property type="entry name" value="HypA/HybF"/>
</dbReference>
<dbReference type="HAMAP" id="MF_00213">
    <property type="entry name" value="HypA_HybF"/>
    <property type="match status" value="1"/>
</dbReference>
<protein>
    <recommendedName>
        <fullName evidence="5">Hydrogenase maturation factor HypA</fullName>
    </recommendedName>
</protein>
<feature type="binding site" evidence="5">
    <location>
        <position position="86"/>
    </location>
    <ligand>
        <name>Zn(2+)</name>
        <dbReference type="ChEBI" id="CHEBI:29105"/>
    </ligand>
</feature>
<comment type="caution">
    <text evidence="6">The sequence shown here is derived from an EMBL/GenBank/DDBJ whole genome shotgun (WGS) entry which is preliminary data.</text>
</comment>
<keyword evidence="2 5" id="KW-0533">Nickel</keyword>
<feature type="binding site" evidence="5">
    <location>
        <position position="2"/>
    </location>
    <ligand>
        <name>Ni(2+)</name>
        <dbReference type="ChEBI" id="CHEBI:49786"/>
    </ligand>
</feature>
<evidence type="ECO:0000256" key="4">
    <source>
        <dbReference type="ARBA" id="ARBA00022833"/>
    </source>
</evidence>
<dbReference type="Pfam" id="PF01155">
    <property type="entry name" value="HypA"/>
    <property type="match status" value="1"/>
</dbReference>
<comment type="function">
    <text evidence="5">Involved in the maturation of [NiFe] hydrogenases. Required for nickel insertion into the metal center of the hydrogenase.</text>
</comment>
<feature type="binding site" evidence="5">
    <location>
        <position position="70"/>
    </location>
    <ligand>
        <name>Zn(2+)</name>
        <dbReference type="ChEBI" id="CHEBI:29105"/>
    </ligand>
</feature>
<comment type="similarity">
    <text evidence="1 5">Belongs to the HypA/HybF family.</text>
</comment>
<sequence length="124" mass="13141">MHEMAITQSVIDAVCEHSSGRRVHEVTVEVGALCAVEPDAMSFCFSLAAEGTVAEGAVLHLVITPGRARCRRCGAEAVLHDFILLCGCGSADLDVISGRELLIKSMEVSDECAQPADAATLRDR</sequence>
<evidence type="ECO:0000256" key="2">
    <source>
        <dbReference type="ARBA" id="ARBA00022596"/>
    </source>
</evidence>
<dbReference type="Gene3D" id="3.30.2320.80">
    <property type="match status" value="1"/>
</dbReference>
<reference evidence="6 7" key="1">
    <citation type="submission" date="2012-08" db="EMBL/GenBank/DDBJ databases">
        <title>Whole genome shotgun sequence of Gordonia rhizosphera NBRC 16068.</title>
        <authorList>
            <person name="Takarada H."/>
            <person name="Isaki S."/>
            <person name="Hosoyama A."/>
            <person name="Tsuchikane K."/>
            <person name="Katsumata H."/>
            <person name="Baba S."/>
            <person name="Ohji S."/>
            <person name="Yamazaki S."/>
            <person name="Fujita N."/>
        </authorList>
    </citation>
    <scope>NUCLEOTIDE SEQUENCE [LARGE SCALE GENOMIC DNA]</scope>
    <source>
        <strain evidence="6 7">NBRC 16068</strain>
    </source>
</reference>
<dbReference type="GO" id="GO:0008270">
    <property type="term" value="F:zinc ion binding"/>
    <property type="evidence" value="ECO:0007669"/>
    <property type="project" value="UniProtKB-UniRule"/>
</dbReference>
<dbReference type="Proteomes" id="UP000008363">
    <property type="component" value="Unassembled WGS sequence"/>
</dbReference>
<dbReference type="RefSeq" id="WP_006334818.1">
    <property type="nucleotide sequence ID" value="NZ_BAHC01000130.1"/>
</dbReference>
<name>K6VWW5_9ACTN</name>
<dbReference type="eggNOG" id="COG0375">
    <property type="taxonomic scope" value="Bacteria"/>
</dbReference>
<dbReference type="PIRSF" id="PIRSF004761">
    <property type="entry name" value="Hydrgn_mat_HypA"/>
    <property type="match status" value="1"/>
</dbReference>
<dbReference type="PROSITE" id="PS01249">
    <property type="entry name" value="HYPA"/>
    <property type="match status" value="1"/>
</dbReference>
<dbReference type="AlphaFoldDB" id="K6VWW5"/>
<dbReference type="GO" id="GO:0016151">
    <property type="term" value="F:nickel cation binding"/>
    <property type="evidence" value="ECO:0007669"/>
    <property type="project" value="UniProtKB-UniRule"/>
</dbReference>
<feature type="binding site" evidence="5">
    <location>
        <position position="88"/>
    </location>
    <ligand>
        <name>Zn(2+)</name>
        <dbReference type="ChEBI" id="CHEBI:29105"/>
    </ligand>
</feature>
<dbReference type="InterPro" id="IPR020538">
    <property type="entry name" value="Hydgase_Ni_incorp_HypA/HybF_CS"/>
</dbReference>
<dbReference type="EMBL" id="BAHC01000130">
    <property type="protein sequence ID" value="GAB91390.1"/>
    <property type="molecule type" value="Genomic_DNA"/>
</dbReference>
<dbReference type="STRING" id="1108045.GORHZ_130_00130"/>
<organism evidence="6 7">
    <name type="scientific">Gordonia rhizosphera NBRC 16068</name>
    <dbReference type="NCBI Taxonomy" id="1108045"/>
    <lineage>
        <taxon>Bacteria</taxon>
        <taxon>Bacillati</taxon>
        <taxon>Actinomycetota</taxon>
        <taxon>Actinomycetes</taxon>
        <taxon>Mycobacteriales</taxon>
        <taxon>Gordoniaceae</taxon>
        <taxon>Gordonia</taxon>
    </lineage>
</organism>